<dbReference type="GO" id="GO:0015628">
    <property type="term" value="P:protein secretion by the type II secretion system"/>
    <property type="evidence" value="ECO:0007669"/>
    <property type="project" value="TreeGrafter"/>
</dbReference>
<evidence type="ECO:0000256" key="1">
    <source>
        <dbReference type="SAM" id="SignalP"/>
    </source>
</evidence>
<gene>
    <name evidence="2" type="ORF">ATO7_10242</name>
</gene>
<feature type="signal peptide" evidence="1">
    <location>
        <begin position="1"/>
        <end position="22"/>
    </location>
</feature>
<dbReference type="Proteomes" id="UP000192342">
    <property type="component" value="Unassembled WGS sequence"/>
</dbReference>
<dbReference type="AlphaFoldDB" id="A0A1Y1SFE8"/>
<protein>
    <submittedName>
        <fullName evidence="2">Competence protein ComEA helix-hairpin-helix region</fullName>
    </submittedName>
</protein>
<name>A0A1Y1SFE8_9GAMM</name>
<sequence>MFPRIKFAALSLATLIAAPAFAGPVNINTADATTLDQELHGVGPAIAQRIVEFRDDHGAFKSADQLTLVKGIGDKTLSRNAEFILLK</sequence>
<dbReference type="PANTHER" id="PTHR21180:SF32">
    <property type="entry name" value="ENDONUCLEASE_EXONUCLEASE_PHOSPHATASE FAMILY DOMAIN-CONTAINING PROTEIN 1"/>
    <property type="match status" value="1"/>
</dbReference>
<dbReference type="NCBIfam" id="TIGR00426">
    <property type="entry name" value="competence protein ComEA helix-hairpin-helix repeat region"/>
    <property type="match status" value="1"/>
</dbReference>
<dbReference type="PANTHER" id="PTHR21180">
    <property type="entry name" value="ENDONUCLEASE/EXONUCLEASE/PHOSPHATASE FAMILY DOMAIN-CONTAINING PROTEIN 1"/>
    <property type="match status" value="1"/>
</dbReference>
<keyword evidence="3" id="KW-1185">Reference proteome</keyword>
<dbReference type="Gene3D" id="1.10.150.320">
    <property type="entry name" value="Photosystem II 12 kDa extrinsic protein"/>
    <property type="match status" value="1"/>
</dbReference>
<keyword evidence="1" id="KW-0732">Signal</keyword>
<organism evidence="2 3">
    <name type="scientific">Oceanococcus atlanticus</name>
    <dbReference type="NCBI Taxonomy" id="1317117"/>
    <lineage>
        <taxon>Bacteria</taxon>
        <taxon>Pseudomonadati</taxon>
        <taxon>Pseudomonadota</taxon>
        <taxon>Gammaproteobacteria</taxon>
        <taxon>Chromatiales</taxon>
        <taxon>Oceanococcaceae</taxon>
        <taxon>Oceanococcus</taxon>
    </lineage>
</organism>
<dbReference type="Pfam" id="PF12836">
    <property type="entry name" value="HHH_3"/>
    <property type="match status" value="1"/>
</dbReference>
<dbReference type="InterPro" id="IPR010994">
    <property type="entry name" value="RuvA_2-like"/>
</dbReference>
<dbReference type="OrthoDB" id="7510573at2"/>
<dbReference type="STRING" id="1317117.ATO7_10242"/>
<feature type="chain" id="PRO_5012417693" evidence="1">
    <location>
        <begin position="23"/>
        <end position="87"/>
    </location>
</feature>
<evidence type="ECO:0000313" key="2">
    <source>
        <dbReference type="EMBL" id="ORE87414.1"/>
    </source>
</evidence>
<dbReference type="EMBL" id="AQQV01000002">
    <property type="protein sequence ID" value="ORE87414.1"/>
    <property type="molecule type" value="Genomic_DNA"/>
</dbReference>
<reference evidence="2 3" key="1">
    <citation type="submission" date="2013-04" db="EMBL/GenBank/DDBJ databases">
        <title>Oceanococcus atlanticus 22II-S10r2 Genome Sequencing.</title>
        <authorList>
            <person name="Lai Q."/>
            <person name="Li G."/>
            <person name="Shao Z."/>
        </authorList>
    </citation>
    <scope>NUCLEOTIDE SEQUENCE [LARGE SCALE GENOMIC DNA]</scope>
    <source>
        <strain evidence="2 3">22II-S10r2</strain>
    </source>
</reference>
<comment type="caution">
    <text evidence="2">The sequence shown here is derived from an EMBL/GenBank/DDBJ whole genome shotgun (WGS) entry which is preliminary data.</text>
</comment>
<evidence type="ECO:0000313" key="3">
    <source>
        <dbReference type="Proteomes" id="UP000192342"/>
    </source>
</evidence>
<dbReference type="GO" id="GO:0015627">
    <property type="term" value="C:type II protein secretion system complex"/>
    <property type="evidence" value="ECO:0007669"/>
    <property type="project" value="TreeGrafter"/>
</dbReference>
<dbReference type="SUPFAM" id="SSF47781">
    <property type="entry name" value="RuvA domain 2-like"/>
    <property type="match status" value="1"/>
</dbReference>
<dbReference type="InterPro" id="IPR051675">
    <property type="entry name" value="Endo/Exo/Phosphatase_dom_1"/>
</dbReference>
<dbReference type="InterPro" id="IPR004509">
    <property type="entry name" value="Competence_ComEA_HhH"/>
</dbReference>
<dbReference type="RefSeq" id="WP_083561831.1">
    <property type="nucleotide sequence ID" value="NZ_AQQV01000002.1"/>
</dbReference>
<accession>A0A1Y1SFE8</accession>
<proteinExistence type="predicted"/>